<proteinExistence type="predicted"/>
<dbReference type="OrthoDB" id="5585735at2759"/>
<comment type="caution">
    <text evidence="2">The sequence shown here is derived from an EMBL/GenBank/DDBJ whole genome shotgun (WGS) entry which is preliminary data.</text>
</comment>
<sequence>MLPRITSTRSYYVLCKRSISRPLLAATGTAPLALWRSYSLQARNPSPASPSRGSSSADSLSPNDLLNRMEPKDEKEVLASIIDGELDYDTDMGAASVNNIEAKLRAEASAKAEKIANEGIDEFTRRHLD</sequence>
<keyword evidence="3" id="KW-1185">Reference proteome</keyword>
<evidence type="ECO:0000313" key="2">
    <source>
        <dbReference type="EMBL" id="KAJ2690166.1"/>
    </source>
</evidence>
<gene>
    <name evidence="2" type="ORF">IWW39_000976</name>
</gene>
<dbReference type="EMBL" id="JANBTX010000015">
    <property type="protein sequence ID" value="KAJ2690166.1"/>
    <property type="molecule type" value="Genomic_DNA"/>
</dbReference>
<evidence type="ECO:0000313" key="3">
    <source>
        <dbReference type="Proteomes" id="UP001151516"/>
    </source>
</evidence>
<dbReference type="Proteomes" id="UP001151516">
    <property type="component" value="Unassembled WGS sequence"/>
</dbReference>
<reference evidence="2" key="1">
    <citation type="submission" date="2022-07" db="EMBL/GenBank/DDBJ databases">
        <title>Phylogenomic reconstructions and comparative analyses of Kickxellomycotina fungi.</title>
        <authorList>
            <person name="Reynolds N.K."/>
            <person name="Stajich J.E."/>
            <person name="Barry K."/>
            <person name="Grigoriev I.V."/>
            <person name="Crous P."/>
            <person name="Smith M.E."/>
        </authorList>
    </citation>
    <scope>NUCLEOTIDE SEQUENCE</scope>
    <source>
        <strain evidence="2">CBS 109367</strain>
    </source>
</reference>
<feature type="compositionally biased region" description="Low complexity" evidence="1">
    <location>
        <begin position="45"/>
        <end position="62"/>
    </location>
</feature>
<protein>
    <submittedName>
        <fullName evidence="2">Uncharacterized protein</fullName>
    </submittedName>
</protein>
<feature type="region of interest" description="Disordered" evidence="1">
    <location>
        <begin position="42"/>
        <end position="72"/>
    </location>
</feature>
<organism evidence="2 3">
    <name type="scientific">Coemansia spiralis</name>
    <dbReference type="NCBI Taxonomy" id="417178"/>
    <lineage>
        <taxon>Eukaryota</taxon>
        <taxon>Fungi</taxon>
        <taxon>Fungi incertae sedis</taxon>
        <taxon>Zoopagomycota</taxon>
        <taxon>Kickxellomycotina</taxon>
        <taxon>Kickxellomycetes</taxon>
        <taxon>Kickxellales</taxon>
        <taxon>Kickxellaceae</taxon>
        <taxon>Coemansia</taxon>
    </lineage>
</organism>
<dbReference type="AlphaFoldDB" id="A0A9W8L6Q1"/>
<evidence type="ECO:0000256" key="1">
    <source>
        <dbReference type="SAM" id="MobiDB-lite"/>
    </source>
</evidence>
<name>A0A9W8L6Q1_9FUNG</name>
<accession>A0A9W8L6Q1</accession>